<gene>
    <name evidence="1" type="ORF">F442_22323</name>
</gene>
<comment type="caution">
    <text evidence="1">The sequence shown here is derived from an EMBL/GenBank/DDBJ whole genome shotgun (WGS) entry which is preliminary data.</text>
</comment>
<evidence type="ECO:0000313" key="2">
    <source>
        <dbReference type="Proteomes" id="UP000018948"/>
    </source>
</evidence>
<reference evidence="1 2" key="1">
    <citation type="submission" date="2013-11" db="EMBL/GenBank/DDBJ databases">
        <title>The Genome Sequence of Phytophthora parasitica P10297.</title>
        <authorList>
            <consortium name="The Broad Institute Genomics Platform"/>
            <person name="Russ C."/>
            <person name="Tyler B."/>
            <person name="Panabieres F."/>
            <person name="Shan W."/>
            <person name="Tripathy S."/>
            <person name="Grunwald N."/>
            <person name="Machado M."/>
            <person name="Johnson C.S."/>
            <person name="Walker B."/>
            <person name="Young S.K."/>
            <person name="Zeng Q."/>
            <person name="Gargeya S."/>
            <person name="Fitzgerald M."/>
            <person name="Haas B."/>
            <person name="Abouelleil A."/>
            <person name="Allen A.W."/>
            <person name="Alvarado L."/>
            <person name="Arachchi H.M."/>
            <person name="Berlin A.M."/>
            <person name="Chapman S.B."/>
            <person name="Gainer-Dewar J."/>
            <person name="Goldberg J."/>
            <person name="Griggs A."/>
            <person name="Gujja S."/>
            <person name="Hansen M."/>
            <person name="Howarth C."/>
            <person name="Imamovic A."/>
            <person name="Ireland A."/>
            <person name="Larimer J."/>
            <person name="McCowan C."/>
            <person name="Murphy C."/>
            <person name="Pearson M."/>
            <person name="Poon T.W."/>
            <person name="Priest M."/>
            <person name="Roberts A."/>
            <person name="Saif S."/>
            <person name="Shea T."/>
            <person name="Sisk P."/>
            <person name="Sykes S."/>
            <person name="Wortman J."/>
            <person name="Nusbaum C."/>
            <person name="Birren B."/>
        </authorList>
    </citation>
    <scope>NUCLEOTIDE SEQUENCE [LARGE SCALE GENOMIC DNA]</scope>
    <source>
        <strain evidence="1 2">P10297</strain>
    </source>
</reference>
<accession>W2Y2F8</accession>
<feature type="non-terminal residue" evidence="1">
    <location>
        <position position="1"/>
    </location>
</feature>
<organism evidence="1 2">
    <name type="scientific">Phytophthora nicotianae P10297</name>
    <dbReference type="NCBI Taxonomy" id="1317064"/>
    <lineage>
        <taxon>Eukaryota</taxon>
        <taxon>Sar</taxon>
        <taxon>Stramenopiles</taxon>
        <taxon>Oomycota</taxon>
        <taxon>Peronosporomycetes</taxon>
        <taxon>Peronosporales</taxon>
        <taxon>Peronosporaceae</taxon>
        <taxon>Phytophthora</taxon>
    </lineage>
</organism>
<dbReference type="EMBL" id="ANIY01004759">
    <property type="protein sequence ID" value="ETP28384.1"/>
    <property type="molecule type" value="Genomic_DNA"/>
</dbReference>
<dbReference type="AlphaFoldDB" id="W2Y2F8"/>
<proteinExistence type="predicted"/>
<dbReference type="Proteomes" id="UP000018948">
    <property type="component" value="Unassembled WGS sequence"/>
</dbReference>
<evidence type="ECO:0000313" key="1">
    <source>
        <dbReference type="EMBL" id="ETP28384.1"/>
    </source>
</evidence>
<name>W2Y2F8_PHYNI</name>
<sequence length="57" mass="6659">LVERGAESRIFAVMRLIQTRTDNERAELQVLMKHNRREIREMEAAGDVEDIECADED</sequence>
<protein>
    <submittedName>
        <fullName evidence="1">Uncharacterized protein</fullName>
    </submittedName>
</protein>